<feature type="non-terminal residue" evidence="3">
    <location>
        <position position="1"/>
    </location>
</feature>
<comment type="caution">
    <text evidence="3">The sequence shown here is derived from an EMBL/GenBank/DDBJ whole genome shotgun (WGS) entry which is preliminary data.</text>
</comment>
<gene>
    <name evidence="3" type="ORF">KCU98_g11997</name>
</gene>
<keyword evidence="4" id="KW-1185">Reference proteome</keyword>
<sequence>MHLSPPLLALFLSCSIQTKISQPRPLPSTANSPKMSTKSAPSSGSGSGPGKPPGAAKWCEIHKTTSHNTADCNFGKRSGIVKTKPMTKEQRIKMENRACMNILRTVASHIVERDMPRFAANSSGQAAPNAANTPGQTVPSAANDNVDPQDAIEGSDEDPNAAKDPKSGGRVVLLGYYTSFSTLECHTLSKPQL</sequence>
<evidence type="ECO:0000256" key="1">
    <source>
        <dbReference type="SAM" id="MobiDB-lite"/>
    </source>
</evidence>
<name>A0A9P8JRI3_AURME</name>
<evidence type="ECO:0000256" key="2">
    <source>
        <dbReference type="SAM" id="SignalP"/>
    </source>
</evidence>
<feature type="chain" id="PRO_5040250201" evidence="2">
    <location>
        <begin position="22"/>
        <end position="193"/>
    </location>
</feature>
<keyword evidence="2" id="KW-0732">Signal</keyword>
<feature type="compositionally biased region" description="Polar residues" evidence="1">
    <location>
        <begin position="120"/>
        <end position="143"/>
    </location>
</feature>
<dbReference type="Proteomes" id="UP000729357">
    <property type="component" value="Unassembled WGS sequence"/>
</dbReference>
<evidence type="ECO:0000313" key="3">
    <source>
        <dbReference type="EMBL" id="KAG9974439.1"/>
    </source>
</evidence>
<reference evidence="3" key="1">
    <citation type="journal article" date="2021" name="J Fungi (Basel)">
        <title>Virulence traits and population genomics of the black yeast Aureobasidium melanogenum.</title>
        <authorList>
            <person name="Cernosa A."/>
            <person name="Sun X."/>
            <person name="Gostincar C."/>
            <person name="Fang C."/>
            <person name="Gunde-Cimerman N."/>
            <person name="Song Z."/>
        </authorList>
    </citation>
    <scope>NUCLEOTIDE SEQUENCE</scope>
    <source>
        <strain evidence="3">EXF-9298</strain>
    </source>
</reference>
<accession>A0A9P8JRI3</accession>
<feature type="compositionally biased region" description="Polar residues" evidence="1">
    <location>
        <begin position="28"/>
        <end position="37"/>
    </location>
</feature>
<proteinExistence type="predicted"/>
<feature type="region of interest" description="Disordered" evidence="1">
    <location>
        <begin position="21"/>
        <end position="56"/>
    </location>
</feature>
<evidence type="ECO:0000313" key="4">
    <source>
        <dbReference type="Proteomes" id="UP000729357"/>
    </source>
</evidence>
<organism evidence="3 4">
    <name type="scientific">Aureobasidium melanogenum</name>
    <name type="common">Aureobasidium pullulans var. melanogenum</name>
    <dbReference type="NCBI Taxonomy" id="46634"/>
    <lineage>
        <taxon>Eukaryota</taxon>
        <taxon>Fungi</taxon>
        <taxon>Dikarya</taxon>
        <taxon>Ascomycota</taxon>
        <taxon>Pezizomycotina</taxon>
        <taxon>Dothideomycetes</taxon>
        <taxon>Dothideomycetidae</taxon>
        <taxon>Dothideales</taxon>
        <taxon>Saccotheciaceae</taxon>
        <taxon>Aureobasidium</taxon>
    </lineage>
</organism>
<feature type="signal peptide" evidence="2">
    <location>
        <begin position="1"/>
        <end position="21"/>
    </location>
</feature>
<feature type="region of interest" description="Disordered" evidence="1">
    <location>
        <begin position="120"/>
        <end position="168"/>
    </location>
</feature>
<dbReference type="AlphaFoldDB" id="A0A9P8JRI3"/>
<reference evidence="3" key="2">
    <citation type="submission" date="2021-08" db="EMBL/GenBank/DDBJ databases">
        <authorList>
            <person name="Gostincar C."/>
            <person name="Sun X."/>
            <person name="Song Z."/>
            <person name="Gunde-Cimerman N."/>
        </authorList>
    </citation>
    <scope>NUCLEOTIDE SEQUENCE</scope>
    <source>
        <strain evidence="3">EXF-9298</strain>
    </source>
</reference>
<protein>
    <submittedName>
        <fullName evidence="3">Uncharacterized protein</fullName>
    </submittedName>
</protein>
<dbReference type="EMBL" id="JAHFXS010002000">
    <property type="protein sequence ID" value="KAG9974439.1"/>
    <property type="molecule type" value="Genomic_DNA"/>
</dbReference>